<dbReference type="GO" id="GO:0000139">
    <property type="term" value="C:Golgi membrane"/>
    <property type="evidence" value="ECO:0007669"/>
    <property type="project" value="TreeGrafter"/>
</dbReference>
<dbReference type="OrthoDB" id="422827at2759"/>
<feature type="transmembrane region" description="Helical" evidence="10">
    <location>
        <begin position="207"/>
        <end position="228"/>
    </location>
</feature>
<feature type="region of interest" description="Disordered" evidence="9">
    <location>
        <begin position="1"/>
        <end position="68"/>
    </location>
</feature>
<feature type="compositionally biased region" description="Polar residues" evidence="9">
    <location>
        <begin position="30"/>
        <end position="42"/>
    </location>
</feature>
<organism evidence="12 13">
    <name type="scientific">Actinomortierella ambigua</name>
    <dbReference type="NCBI Taxonomy" id="1343610"/>
    <lineage>
        <taxon>Eukaryota</taxon>
        <taxon>Fungi</taxon>
        <taxon>Fungi incertae sedis</taxon>
        <taxon>Mucoromycota</taxon>
        <taxon>Mortierellomycotina</taxon>
        <taxon>Mortierellomycetes</taxon>
        <taxon>Mortierellales</taxon>
        <taxon>Mortierellaceae</taxon>
        <taxon>Actinomortierella</taxon>
    </lineage>
</organism>
<evidence type="ECO:0000256" key="10">
    <source>
        <dbReference type="SAM" id="Phobius"/>
    </source>
</evidence>
<accession>A0A9P6QJ36</accession>
<dbReference type="PANTHER" id="PTHR21290">
    <property type="entry name" value="SPHINGOMYELIN SYNTHETASE"/>
    <property type="match status" value="1"/>
</dbReference>
<keyword evidence="8 10" id="KW-0472">Membrane</keyword>
<comment type="caution">
    <text evidence="12">The sequence shown here is derived from an EMBL/GenBank/DDBJ whole genome shotgun (WGS) entry which is preliminary data.</text>
</comment>
<evidence type="ECO:0000256" key="5">
    <source>
        <dbReference type="ARBA" id="ARBA00022919"/>
    </source>
</evidence>
<dbReference type="Proteomes" id="UP000807716">
    <property type="component" value="Unassembled WGS sequence"/>
</dbReference>
<keyword evidence="3" id="KW-0808">Transferase</keyword>
<gene>
    <name evidence="12" type="ORF">DFQ27_009055</name>
</gene>
<dbReference type="AlphaFoldDB" id="A0A9P6QJ36"/>
<comment type="subcellular location">
    <subcellularLocation>
        <location evidence="1">Membrane</location>
        <topology evidence="1">Multi-pass membrane protein</topology>
    </subcellularLocation>
</comment>
<dbReference type="GO" id="GO:0047493">
    <property type="term" value="F:ceramide cholinephosphotransferase activity"/>
    <property type="evidence" value="ECO:0007669"/>
    <property type="project" value="TreeGrafter"/>
</dbReference>
<evidence type="ECO:0000256" key="1">
    <source>
        <dbReference type="ARBA" id="ARBA00004141"/>
    </source>
</evidence>
<feature type="transmembrane region" description="Helical" evidence="10">
    <location>
        <begin position="492"/>
        <end position="511"/>
    </location>
</feature>
<name>A0A9P6QJ36_9FUNG</name>
<evidence type="ECO:0000256" key="7">
    <source>
        <dbReference type="ARBA" id="ARBA00023098"/>
    </source>
</evidence>
<dbReference type="InterPro" id="IPR025749">
    <property type="entry name" value="Sphingomyelin_synth-like_dom"/>
</dbReference>
<evidence type="ECO:0000313" key="12">
    <source>
        <dbReference type="EMBL" id="KAG0270263.1"/>
    </source>
</evidence>
<dbReference type="Pfam" id="PF14360">
    <property type="entry name" value="PAP2_C"/>
    <property type="match status" value="1"/>
</dbReference>
<dbReference type="InterPro" id="IPR045221">
    <property type="entry name" value="Sphingomyelin_synth-like"/>
</dbReference>
<keyword evidence="7" id="KW-0443">Lipid metabolism</keyword>
<feature type="transmembrane region" description="Helical" evidence="10">
    <location>
        <begin position="85"/>
        <end position="106"/>
    </location>
</feature>
<comment type="similarity">
    <text evidence="2">Belongs to the sphingomyelin synthase family.</text>
</comment>
<evidence type="ECO:0000256" key="6">
    <source>
        <dbReference type="ARBA" id="ARBA00022989"/>
    </source>
</evidence>
<protein>
    <recommendedName>
        <fullName evidence="11">Sphingomyelin synthase-like domain-containing protein</fullName>
    </recommendedName>
</protein>
<sequence>MATQPSERLEHLSSTESLPRHQNDSDRQNRNSNMTMIGNQNPDRLAHPLPPSPLSRSKSSERAQATPKPKQSLLHKFLYTEVGRLAQAAIFFILVSLFMAFCNQWSDHRWVKTDYTKVLLEDRGFDIFPAMRDITPANVFVMTALIFTLIGVLTICPTWTTRVIVIRRLLWVIGAISVFRALTLSVTTLPTPKEGCKPSVKTGFWDMLWVAINMIPGTIQACTDDIFSGHTTYMVTAAIQWRLYCKNRWIKWFAYVYITVGLYFVIATRLHYTVDVVLAVFITYAAWSIYMAMIDIVMDKEYFGVRRSHEKFRIFDSEWERQEKRKGIHRSALATKRAKVNHYLNRLRGPGIGYQRTEYDRVAFVPMQYNTWLTGLVRWCDGLDLRMRRADPNLNRWEELVIRHRCMYDSAENGARKADFDGSDDIEQNGEMIQIHHHEHDNSIAPVILEGVQVISPDGSTTIAQPGYGVYRKDSHNRGIGAKNERNRRAILILKVSVIVLLSFLVVLKVGQTYLKEHPRRELLWPERMEEYPGGVILTDDEGQSLGEVHATTSTPTTTTMGASVSSTPPLLSNMLRDGGSNHPMAFAPQRA</sequence>
<evidence type="ECO:0000313" key="13">
    <source>
        <dbReference type="Proteomes" id="UP000807716"/>
    </source>
</evidence>
<dbReference type="GO" id="GO:0005789">
    <property type="term" value="C:endoplasmic reticulum membrane"/>
    <property type="evidence" value="ECO:0007669"/>
    <property type="project" value="TreeGrafter"/>
</dbReference>
<feature type="transmembrane region" description="Helical" evidence="10">
    <location>
        <begin position="139"/>
        <end position="157"/>
    </location>
</feature>
<keyword evidence="4 10" id="KW-0812">Transmembrane</keyword>
<dbReference type="PANTHER" id="PTHR21290:SF25">
    <property type="entry name" value="SPHINGOMYELIN SYNTHASE-RELATED PROTEIN 1"/>
    <property type="match status" value="1"/>
</dbReference>
<evidence type="ECO:0000256" key="8">
    <source>
        <dbReference type="ARBA" id="ARBA00023136"/>
    </source>
</evidence>
<feature type="compositionally biased region" description="Basic and acidic residues" evidence="9">
    <location>
        <begin position="7"/>
        <end position="29"/>
    </location>
</feature>
<feature type="transmembrane region" description="Helical" evidence="10">
    <location>
        <begin position="169"/>
        <end position="187"/>
    </location>
</feature>
<evidence type="ECO:0000256" key="4">
    <source>
        <dbReference type="ARBA" id="ARBA00022692"/>
    </source>
</evidence>
<keyword evidence="5" id="KW-0746">Sphingolipid metabolism</keyword>
<keyword evidence="13" id="KW-1185">Reference proteome</keyword>
<evidence type="ECO:0000256" key="2">
    <source>
        <dbReference type="ARBA" id="ARBA00005441"/>
    </source>
</evidence>
<evidence type="ECO:0000256" key="3">
    <source>
        <dbReference type="ARBA" id="ARBA00022679"/>
    </source>
</evidence>
<feature type="domain" description="Sphingomyelin synthase-like" evidence="11">
    <location>
        <begin position="222"/>
        <end position="290"/>
    </location>
</feature>
<dbReference type="GO" id="GO:0005886">
    <property type="term" value="C:plasma membrane"/>
    <property type="evidence" value="ECO:0007669"/>
    <property type="project" value="TreeGrafter"/>
</dbReference>
<evidence type="ECO:0000256" key="9">
    <source>
        <dbReference type="SAM" id="MobiDB-lite"/>
    </source>
</evidence>
<keyword evidence="6 10" id="KW-1133">Transmembrane helix</keyword>
<dbReference type="GO" id="GO:0033188">
    <property type="term" value="F:sphingomyelin synthase activity"/>
    <property type="evidence" value="ECO:0007669"/>
    <property type="project" value="TreeGrafter"/>
</dbReference>
<dbReference type="GO" id="GO:0046513">
    <property type="term" value="P:ceramide biosynthetic process"/>
    <property type="evidence" value="ECO:0007669"/>
    <property type="project" value="TreeGrafter"/>
</dbReference>
<feature type="transmembrane region" description="Helical" evidence="10">
    <location>
        <begin position="249"/>
        <end position="270"/>
    </location>
</feature>
<dbReference type="EMBL" id="JAAAJB010000008">
    <property type="protein sequence ID" value="KAG0270263.1"/>
    <property type="molecule type" value="Genomic_DNA"/>
</dbReference>
<proteinExistence type="inferred from homology"/>
<reference evidence="12" key="1">
    <citation type="journal article" date="2020" name="Fungal Divers.">
        <title>Resolving the Mortierellaceae phylogeny through synthesis of multi-gene phylogenetics and phylogenomics.</title>
        <authorList>
            <person name="Vandepol N."/>
            <person name="Liber J."/>
            <person name="Desiro A."/>
            <person name="Na H."/>
            <person name="Kennedy M."/>
            <person name="Barry K."/>
            <person name="Grigoriev I.V."/>
            <person name="Miller A.N."/>
            <person name="O'Donnell K."/>
            <person name="Stajich J.E."/>
            <person name="Bonito G."/>
        </authorList>
    </citation>
    <scope>NUCLEOTIDE SEQUENCE</scope>
    <source>
        <strain evidence="12">BC1065</strain>
    </source>
</reference>
<evidence type="ECO:0000259" key="11">
    <source>
        <dbReference type="Pfam" id="PF14360"/>
    </source>
</evidence>
<feature type="transmembrane region" description="Helical" evidence="10">
    <location>
        <begin position="276"/>
        <end position="298"/>
    </location>
</feature>